<dbReference type="Proteomes" id="UP001162131">
    <property type="component" value="Unassembled WGS sequence"/>
</dbReference>
<keyword evidence="2" id="KW-1185">Reference proteome</keyword>
<reference evidence="1" key="1">
    <citation type="submission" date="2021-09" db="EMBL/GenBank/DDBJ databases">
        <authorList>
            <consortium name="AG Swart"/>
            <person name="Singh M."/>
            <person name="Singh A."/>
            <person name="Seah K."/>
            <person name="Emmerich C."/>
        </authorList>
    </citation>
    <scope>NUCLEOTIDE SEQUENCE</scope>
    <source>
        <strain evidence="1">ATCC30299</strain>
    </source>
</reference>
<accession>A0AAU9IMA3</accession>
<dbReference type="EMBL" id="CAJZBQ010000009">
    <property type="protein sequence ID" value="CAG9312909.1"/>
    <property type="molecule type" value="Genomic_DNA"/>
</dbReference>
<evidence type="ECO:0000313" key="2">
    <source>
        <dbReference type="Proteomes" id="UP001162131"/>
    </source>
</evidence>
<dbReference type="AlphaFoldDB" id="A0AAU9IMA3"/>
<proteinExistence type="predicted"/>
<comment type="caution">
    <text evidence="1">The sequence shown here is derived from an EMBL/GenBank/DDBJ whole genome shotgun (WGS) entry which is preliminary data.</text>
</comment>
<gene>
    <name evidence="1" type="ORF">BSTOLATCC_MIC7701</name>
</gene>
<name>A0AAU9IMA3_9CILI</name>
<protein>
    <submittedName>
        <fullName evidence="1">Uncharacterized protein</fullName>
    </submittedName>
</protein>
<evidence type="ECO:0000313" key="1">
    <source>
        <dbReference type="EMBL" id="CAG9312909.1"/>
    </source>
</evidence>
<sequence>MEKELWRTEQNIKEDDWEILNDNEQNECTKSSNDWKQQEQYWRSQQNSWNQKLKDYKEQENYWLSQASYWSQFSNSKP</sequence>
<organism evidence="1 2">
    <name type="scientific">Blepharisma stoltei</name>
    <dbReference type="NCBI Taxonomy" id="1481888"/>
    <lineage>
        <taxon>Eukaryota</taxon>
        <taxon>Sar</taxon>
        <taxon>Alveolata</taxon>
        <taxon>Ciliophora</taxon>
        <taxon>Postciliodesmatophora</taxon>
        <taxon>Heterotrichea</taxon>
        <taxon>Heterotrichida</taxon>
        <taxon>Blepharismidae</taxon>
        <taxon>Blepharisma</taxon>
    </lineage>
</organism>